<dbReference type="Gene3D" id="2.30.110.10">
    <property type="entry name" value="Electron Transport, Fmn-binding Protein, Chain A"/>
    <property type="match status" value="1"/>
</dbReference>
<name>A0A3B0BQ58_9ACTN</name>
<dbReference type="SUPFAM" id="SSF50475">
    <property type="entry name" value="FMN-binding split barrel"/>
    <property type="match status" value="1"/>
</dbReference>
<dbReference type="AlphaFoldDB" id="A0A3B0BQ58"/>
<accession>A0A3B0BQ58</accession>
<proteinExistence type="predicted"/>
<dbReference type="EMBL" id="RBAM01000004">
    <property type="protein sequence ID" value="RKN74574.1"/>
    <property type="molecule type" value="Genomic_DNA"/>
</dbReference>
<comment type="caution">
    <text evidence="2">The sequence shown here is derived from an EMBL/GenBank/DDBJ whole genome shotgun (WGS) entry which is preliminary data.</text>
</comment>
<dbReference type="OrthoDB" id="3212118at2"/>
<dbReference type="Pfam" id="PF12900">
    <property type="entry name" value="Pyridox_ox_2"/>
    <property type="match status" value="1"/>
</dbReference>
<dbReference type="Proteomes" id="UP000270343">
    <property type="component" value="Unassembled WGS sequence"/>
</dbReference>
<feature type="region of interest" description="Disordered" evidence="1">
    <location>
        <begin position="1"/>
        <end position="22"/>
    </location>
</feature>
<dbReference type="InterPro" id="IPR012349">
    <property type="entry name" value="Split_barrel_FMN-bd"/>
</dbReference>
<reference evidence="2 3" key="1">
    <citation type="journal article" date="2015" name="Antonie Van Leeuwenhoek">
        <title>Streptomyces klenkii sp. nov., isolated from deep marine sediment.</title>
        <authorList>
            <person name="Veyisoglu A."/>
            <person name="Sahin N."/>
        </authorList>
    </citation>
    <scope>NUCLEOTIDE SEQUENCE [LARGE SCALE GENOMIC DNA]</scope>
    <source>
        <strain evidence="2 3">KCTC 29202</strain>
    </source>
</reference>
<organism evidence="2 3">
    <name type="scientific">Streptomyces klenkii</name>
    <dbReference type="NCBI Taxonomy" id="1420899"/>
    <lineage>
        <taxon>Bacteria</taxon>
        <taxon>Bacillati</taxon>
        <taxon>Actinomycetota</taxon>
        <taxon>Actinomycetes</taxon>
        <taxon>Kitasatosporales</taxon>
        <taxon>Streptomycetaceae</taxon>
        <taxon>Streptomyces</taxon>
    </lineage>
</organism>
<keyword evidence="3" id="KW-1185">Reference proteome</keyword>
<evidence type="ECO:0000313" key="3">
    <source>
        <dbReference type="Proteomes" id="UP000270343"/>
    </source>
</evidence>
<sequence>MVSRDPAASTGGVSDTTAPPRRRVELTRAESLRLLRTVSLGRVVFTRRALPAIRPVNHVVDGGHIVIRTHEGSSLAGLAAPAATAAAPAQQPGAAARRVVVAYEADAIDPVTHLGWSVVVTGYCTPVTDPDELARCAALLTPWWDERMDYAVRIRPSLVTGVRLIPGCPHPPVAAC</sequence>
<protein>
    <submittedName>
        <fullName evidence="2">Pyridoxamine 5'-phosphate oxidase family protein</fullName>
    </submittedName>
</protein>
<dbReference type="InterPro" id="IPR024747">
    <property type="entry name" value="Pyridox_Oxase-rel"/>
</dbReference>
<evidence type="ECO:0000256" key="1">
    <source>
        <dbReference type="SAM" id="MobiDB-lite"/>
    </source>
</evidence>
<evidence type="ECO:0000313" key="2">
    <source>
        <dbReference type="EMBL" id="RKN74574.1"/>
    </source>
</evidence>
<gene>
    <name evidence="2" type="ORF">D7231_12055</name>
</gene>